<dbReference type="SUPFAM" id="SSF56281">
    <property type="entry name" value="Metallo-hydrolase/oxidoreductase"/>
    <property type="match status" value="1"/>
</dbReference>
<dbReference type="SMART" id="SM00849">
    <property type="entry name" value="Lactamase_B"/>
    <property type="match status" value="1"/>
</dbReference>
<keyword evidence="1 2" id="KW-0378">Hydrolase</keyword>
<evidence type="ECO:0000313" key="5">
    <source>
        <dbReference type="Proteomes" id="UP001319104"/>
    </source>
</evidence>
<reference evidence="4 5" key="1">
    <citation type="submission" date="2021-05" db="EMBL/GenBank/DDBJ databases">
        <authorList>
            <person name="Zhang Z.D."/>
            <person name="Osman G."/>
        </authorList>
    </citation>
    <scope>NUCLEOTIDE SEQUENCE [LARGE SCALE GENOMIC DNA]</scope>
    <source>
        <strain evidence="4 5">KCTC 32217</strain>
    </source>
</reference>
<dbReference type="NCBIfam" id="NF001911">
    <property type="entry name" value="PRK00685.1"/>
    <property type="match status" value="1"/>
</dbReference>
<dbReference type="RefSeq" id="WP_213944080.1">
    <property type="nucleotide sequence ID" value="NZ_JAHCMY010000001.1"/>
</dbReference>
<feature type="domain" description="Metallo-beta-lactamase" evidence="3">
    <location>
        <begin position="7"/>
        <end position="190"/>
    </location>
</feature>
<dbReference type="PANTHER" id="PTHR43546:SF3">
    <property type="entry name" value="UPF0173 METAL-DEPENDENT HYDROLASE MJ1163"/>
    <property type="match status" value="1"/>
</dbReference>
<name>A0AAP2G3N9_9BACT</name>
<gene>
    <name evidence="4" type="ORF">KI659_04235</name>
</gene>
<evidence type="ECO:0000313" key="4">
    <source>
        <dbReference type="EMBL" id="MBS9523221.1"/>
    </source>
</evidence>
<dbReference type="InterPro" id="IPR022877">
    <property type="entry name" value="UPF0173"/>
</dbReference>
<evidence type="ECO:0000256" key="2">
    <source>
        <dbReference type="HAMAP-Rule" id="MF_00457"/>
    </source>
</evidence>
<sequence length="226" mass="24924">MKLQYFGHSTFLITVADKKILFDPFITPNELAKDIDIKQIEADYILVTHGHEDHVADVKAIAKNTGAVVVSNFEVVSWFQEKGLENVHPMNHGGSKTFDFGNVKYVNAIHSSTLPDGTPGGNPGGFVVSTEEGTFYFAGDTALTYDMKLIGEEFKLDFAIMPIGDNFTMGIKDACKAADFVGTNKFIGMHYDTFPYIQIDEQDVKKSAQEAGKELIMLNIGEIITL</sequence>
<dbReference type="InterPro" id="IPR050114">
    <property type="entry name" value="UPF0173_UPF0282_UlaG_hydrolase"/>
</dbReference>
<dbReference type="Proteomes" id="UP001319104">
    <property type="component" value="Unassembled WGS sequence"/>
</dbReference>
<comment type="caution">
    <text evidence="4">The sequence shown here is derived from an EMBL/GenBank/DDBJ whole genome shotgun (WGS) entry which is preliminary data.</text>
</comment>
<dbReference type="GO" id="GO:0016787">
    <property type="term" value="F:hydrolase activity"/>
    <property type="evidence" value="ECO:0007669"/>
    <property type="project" value="UniProtKB-UniRule"/>
</dbReference>
<dbReference type="InterPro" id="IPR001279">
    <property type="entry name" value="Metallo-B-lactamas"/>
</dbReference>
<keyword evidence="5" id="KW-1185">Reference proteome</keyword>
<organism evidence="4 5">
    <name type="scientific">Litoribacter ruber</name>
    <dbReference type="NCBI Taxonomy" id="702568"/>
    <lineage>
        <taxon>Bacteria</taxon>
        <taxon>Pseudomonadati</taxon>
        <taxon>Bacteroidota</taxon>
        <taxon>Cytophagia</taxon>
        <taxon>Cytophagales</taxon>
        <taxon>Cyclobacteriaceae</taxon>
        <taxon>Litoribacter</taxon>
    </lineage>
</organism>
<protein>
    <recommendedName>
        <fullName evidence="2">UPF0173 metal-dependent hydrolase KI659_04235</fullName>
    </recommendedName>
</protein>
<comment type="similarity">
    <text evidence="2">Belongs to the UPF0173 family.</text>
</comment>
<dbReference type="InterPro" id="IPR036866">
    <property type="entry name" value="RibonucZ/Hydroxyglut_hydro"/>
</dbReference>
<evidence type="ECO:0000256" key="1">
    <source>
        <dbReference type="ARBA" id="ARBA00022801"/>
    </source>
</evidence>
<evidence type="ECO:0000259" key="3">
    <source>
        <dbReference type="SMART" id="SM00849"/>
    </source>
</evidence>
<dbReference type="EMBL" id="JAHCMY010000001">
    <property type="protein sequence ID" value="MBS9523221.1"/>
    <property type="molecule type" value="Genomic_DNA"/>
</dbReference>
<accession>A0AAP2G3N9</accession>
<dbReference type="Pfam" id="PF13483">
    <property type="entry name" value="Lactamase_B_3"/>
    <property type="match status" value="1"/>
</dbReference>
<dbReference type="Gene3D" id="3.60.15.10">
    <property type="entry name" value="Ribonuclease Z/Hydroxyacylglutathione hydrolase-like"/>
    <property type="match status" value="1"/>
</dbReference>
<dbReference type="HAMAP" id="MF_00457">
    <property type="entry name" value="UPF0173"/>
    <property type="match status" value="1"/>
</dbReference>
<dbReference type="AlphaFoldDB" id="A0AAP2G3N9"/>
<dbReference type="PANTHER" id="PTHR43546">
    <property type="entry name" value="UPF0173 METAL-DEPENDENT HYDROLASE MJ1163-RELATED"/>
    <property type="match status" value="1"/>
</dbReference>
<proteinExistence type="inferred from homology"/>